<dbReference type="RefSeq" id="WP_344991574.1">
    <property type="nucleotide sequence ID" value="NZ_BAABFR010000009.1"/>
</dbReference>
<comment type="caution">
    <text evidence="2">The sequence shown here is derived from an EMBL/GenBank/DDBJ whole genome shotgun (WGS) entry which is preliminary data.</text>
</comment>
<dbReference type="InterPro" id="IPR035197">
    <property type="entry name" value="DUF5313"/>
</dbReference>
<protein>
    <submittedName>
        <fullName evidence="2">DUF5313 domain-containing protein</fullName>
    </submittedName>
</protein>
<reference evidence="3" key="1">
    <citation type="journal article" date="2019" name="Int. J. Syst. Evol. Microbiol.">
        <title>The Global Catalogue of Microorganisms (GCM) 10K type strain sequencing project: providing services to taxonomists for standard genome sequencing and annotation.</title>
        <authorList>
            <consortium name="The Broad Institute Genomics Platform"/>
            <consortium name="The Broad Institute Genome Sequencing Center for Infectious Disease"/>
            <person name="Wu L."/>
            <person name="Ma J."/>
        </authorList>
    </citation>
    <scope>NUCLEOTIDE SEQUENCE [LARGE SCALE GENOMIC DNA]</scope>
    <source>
        <strain evidence="3">JCM 17688</strain>
    </source>
</reference>
<keyword evidence="1" id="KW-0812">Transmembrane</keyword>
<dbReference type="Pfam" id="PF17240">
    <property type="entry name" value="DUF5313"/>
    <property type="match status" value="1"/>
</dbReference>
<dbReference type="EMBL" id="BAABFR010000009">
    <property type="protein sequence ID" value="GAA4386287.1"/>
    <property type="molecule type" value="Genomic_DNA"/>
</dbReference>
<accession>A0ABP8J7V1</accession>
<evidence type="ECO:0000313" key="2">
    <source>
        <dbReference type="EMBL" id="GAA4386287.1"/>
    </source>
</evidence>
<keyword evidence="1" id="KW-1133">Transmembrane helix</keyword>
<evidence type="ECO:0000313" key="3">
    <source>
        <dbReference type="Proteomes" id="UP001500635"/>
    </source>
</evidence>
<evidence type="ECO:0000256" key="1">
    <source>
        <dbReference type="SAM" id="Phobius"/>
    </source>
</evidence>
<organism evidence="2 3">
    <name type="scientific">Tsukamurella soli</name>
    <dbReference type="NCBI Taxonomy" id="644556"/>
    <lineage>
        <taxon>Bacteria</taxon>
        <taxon>Bacillati</taxon>
        <taxon>Actinomycetota</taxon>
        <taxon>Actinomycetes</taxon>
        <taxon>Mycobacteriales</taxon>
        <taxon>Tsukamurellaceae</taxon>
        <taxon>Tsukamurella</taxon>
    </lineage>
</organism>
<gene>
    <name evidence="2" type="ORF">GCM10023147_09360</name>
</gene>
<sequence>MTPEIHTPNPLRYIAFVYGAALPDHNREWVRHTLTCDTWVVRHLIRGQLALVPVYAILLAIPGPLGLRCATVLLGVFVVLFYNVVYMRQNRARRLQRSGLDPNLENPRVLARRERVRAAYEQLHPHAG</sequence>
<keyword evidence="1" id="KW-0472">Membrane</keyword>
<keyword evidence="3" id="KW-1185">Reference proteome</keyword>
<name>A0ABP8J7V1_9ACTN</name>
<proteinExistence type="predicted"/>
<feature type="transmembrane region" description="Helical" evidence="1">
    <location>
        <begin position="65"/>
        <end position="87"/>
    </location>
</feature>
<dbReference type="Proteomes" id="UP001500635">
    <property type="component" value="Unassembled WGS sequence"/>
</dbReference>